<sequence length="163" mass="17940">MPPARRSSPRILIFASLAVAMAMRILPLPQAWAPWNPDWILLLLIYWAVAAPDRVGVGTAWLTGLMADALTGRLLGQQALAYSVVVYVGVRFHRRFQLYPMLQQAFVVVLLLGLGLLLTLWTRQIRGAGSALEGYWFAALSGGLVWPLACAVLDGLRRRFGAV</sequence>
<feature type="transmembrane region" description="Helical" evidence="9">
    <location>
        <begin position="12"/>
        <end position="33"/>
    </location>
</feature>
<dbReference type="Pfam" id="PF04093">
    <property type="entry name" value="MreD"/>
    <property type="match status" value="1"/>
</dbReference>
<dbReference type="NCBIfam" id="TIGR03426">
    <property type="entry name" value="shape_MreD"/>
    <property type="match status" value="1"/>
</dbReference>
<evidence type="ECO:0000256" key="2">
    <source>
        <dbReference type="ARBA" id="ARBA00007776"/>
    </source>
</evidence>
<evidence type="ECO:0000256" key="8">
    <source>
        <dbReference type="PIRNR" id="PIRNR018472"/>
    </source>
</evidence>
<evidence type="ECO:0000256" key="3">
    <source>
        <dbReference type="ARBA" id="ARBA00022475"/>
    </source>
</evidence>
<evidence type="ECO:0000313" key="10">
    <source>
        <dbReference type="EMBL" id="QJD29007.1"/>
    </source>
</evidence>
<dbReference type="EMBL" id="CP046565">
    <property type="protein sequence ID" value="QJD29007.1"/>
    <property type="molecule type" value="Genomic_DNA"/>
</dbReference>
<keyword evidence="4 9" id="KW-0812">Transmembrane</keyword>
<dbReference type="PIRSF" id="PIRSF018472">
    <property type="entry name" value="MreD_proteobac"/>
    <property type="match status" value="1"/>
</dbReference>
<comment type="function">
    <text evidence="8">Involved in formation of the rod shape of the cell. May also contribute to regulation of formation of penicillin-binding proteins.</text>
</comment>
<feature type="transmembrane region" description="Helical" evidence="9">
    <location>
        <begin position="134"/>
        <end position="156"/>
    </location>
</feature>
<evidence type="ECO:0000256" key="1">
    <source>
        <dbReference type="ARBA" id="ARBA00004651"/>
    </source>
</evidence>
<dbReference type="PANTHER" id="PTHR37484">
    <property type="entry name" value="ROD SHAPE-DETERMINING PROTEIN MRED"/>
    <property type="match status" value="1"/>
</dbReference>
<comment type="similarity">
    <text evidence="2 8">Belongs to the MreD family.</text>
</comment>
<evidence type="ECO:0000256" key="4">
    <source>
        <dbReference type="ARBA" id="ARBA00022692"/>
    </source>
</evidence>
<keyword evidence="3 8" id="KW-1003">Cell membrane</keyword>
<protein>
    <recommendedName>
        <fullName evidence="8">Rod shape-determining protein MreD</fullName>
    </recommendedName>
</protein>
<keyword evidence="5 8" id="KW-0133">Cell shape</keyword>
<evidence type="ECO:0000313" key="11">
    <source>
        <dbReference type="Proteomes" id="UP000503004"/>
    </source>
</evidence>
<dbReference type="GO" id="GO:0008360">
    <property type="term" value="P:regulation of cell shape"/>
    <property type="evidence" value="ECO:0007669"/>
    <property type="project" value="UniProtKB-UniRule"/>
</dbReference>
<keyword evidence="11" id="KW-1185">Reference proteome</keyword>
<gene>
    <name evidence="10" type="primary">mreD</name>
    <name evidence="10" type="ORF">GNH96_02830</name>
</gene>
<keyword evidence="6 9" id="KW-1133">Transmembrane helix</keyword>
<dbReference type="InterPro" id="IPR026034">
    <property type="entry name" value="MreD_proteobac"/>
</dbReference>
<evidence type="ECO:0000256" key="9">
    <source>
        <dbReference type="SAM" id="Phobius"/>
    </source>
</evidence>
<proteinExistence type="inferred from homology"/>
<evidence type="ECO:0000256" key="5">
    <source>
        <dbReference type="ARBA" id="ARBA00022960"/>
    </source>
</evidence>
<name>A0A858Q599_9GAMM</name>
<dbReference type="GO" id="GO:0005886">
    <property type="term" value="C:plasma membrane"/>
    <property type="evidence" value="ECO:0007669"/>
    <property type="project" value="UniProtKB-SubCell"/>
</dbReference>
<dbReference type="Proteomes" id="UP000503004">
    <property type="component" value="Chromosome"/>
</dbReference>
<dbReference type="KEGG" id="metu:GNH96_02830"/>
<reference evidence="11" key="1">
    <citation type="submission" date="2019-12" db="EMBL/GenBank/DDBJ databases">
        <authorList>
            <person name="Awala S.I."/>
            <person name="Rhee S.K."/>
        </authorList>
    </citation>
    <scope>NUCLEOTIDE SEQUENCE [LARGE SCALE GENOMIC DNA]</scope>
    <source>
        <strain evidence="11">IM1</strain>
    </source>
</reference>
<comment type="subcellular location">
    <subcellularLocation>
        <location evidence="8">Cell inner membrane</location>
    </subcellularLocation>
    <subcellularLocation>
        <location evidence="1">Cell membrane</location>
        <topology evidence="1">Multi-pass membrane protein</topology>
    </subcellularLocation>
</comment>
<organism evidence="10 11">
    <name type="scientific">Methylococcus geothermalis</name>
    <dbReference type="NCBI Taxonomy" id="2681310"/>
    <lineage>
        <taxon>Bacteria</taxon>
        <taxon>Pseudomonadati</taxon>
        <taxon>Pseudomonadota</taxon>
        <taxon>Gammaproteobacteria</taxon>
        <taxon>Methylococcales</taxon>
        <taxon>Methylococcaceae</taxon>
        <taxon>Methylococcus</taxon>
    </lineage>
</organism>
<dbReference type="InterPro" id="IPR007227">
    <property type="entry name" value="Cell_shape_determining_MreD"/>
</dbReference>
<dbReference type="PANTHER" id="PTHR37484:SF1">
    <property type="entry name" value="ROD SHAPE-DETERMINING PROTEIN MRED"/>
    <property type="match status" value="1"/>
</dbReference>
<keyword evidence="8" id="KW-0997">Cell inner membrane</keyword>
<evidence type="ECO:0000256" key="6">
    <source>
        <dbReference type="ARBA" id="ARBA00022989"/>
    </source>
</evidence>
<feature type="transmembrane region" description="Helical" evidence="9">
    <location>
        <begin position="101"/>
        <end position="122"/>
    </location>
</feature>
<accession>A0A858Q599</accession>
<dbReference type="AlphaFoldDB" id="A0A858Q599"/>
<evidence type="ECO:0000256" key="7">
    <source>
        <dbReference type="ARBA" id="ARBA00023136"/>
    </source>
</evidence>
<keyword evidence="7 8" id="KW-0472">Membrane</keyword>